<dbReference type="KEGG" id="kbi:30210571"/>
<evidence type="ECO:0000256" key="1">
    <source>
        <dbReference type="SAM" id="MobiDB-lite"/>
    </source>
</evidence>
<reference evidence="3" key="4">
    <citation type="submission" date="2024-02" db="EMBL/GenBank/DDBJ databases">
        <title>Comparative genomics of Cryptococcus and Kwoniella reveals pathogenesis evolution and contrasting modes of karyotype evolution via chromosome fusion or intercentromeric recombination.</title>
        <authorList>
            <person name="Coelho M.A."/>
            <person name="David-Palma M."/>
            <person name="Shea T."/>
            <person name="Bowers K."/>
            <person name="McGinley-Smith S."/>
            <person name="Mohammad A.W."/>
            <person name="Gnirke A."/>
            <person name="Yurkov A.M."/>
            <person name="Nowrousian M."/>
            <person name="Sun S."/>
            <person name="Cuomo C.A."/>
            <person name="Heitman J."/>
        </authorList>
    </citation>
    <scope>NUCLEOTIDE SEQUENCE</scope>
    <source>
        <strain evidence="3">CBS 10118</strain>
    </source>
</reference>
<proteinExistence type="predicted"/>
<reference evidence="2" key="1">
    <citation type="submission" date="2013-07" db="EMBL/GenBank/DDBJ databases">
        <title>The Genome Sequence of Cryptococcus bestiolae CBS10118.</title>
        <authorList>
            <consortium name="The Broad Institute Genome Sequencing Platform"/>
            <person name="Cuomo C."/>
            <person name="Litvintseva A."/>
            <person name="Chen Y."/>
            <person name="Heitman J."/>
            <person name="Sun S."/>
            <person name="Springer D."/>
            <person name="Dromer F."/>
            <person name="Young S.K."/>
            <person name="Zeng Q."/>
            <person name="Gargeya S."/>
            <person name="Fitzgerald M."/>
            <person name="Abouelleil A."/>
            <person name="Alvarado L."/>
            <person name="Berlin A.M."/>
            <person name="Chapman S.B."/>
            <person name="Dewar J."/>
            <person name="Goldberg J."/>
            <person name="Griggs A."/>
            <person name="Gujja S."/>
            <person name="Hansen M."/>
            <person name="Howarth C."/>
            <person name="Imamovic A."/>
            <person name="Larimer J."/>
            <person name="McCowan C."/>
            <person name="Murphy C."/>
            <person name="Pearson M."/>
            <person name="Priest M."/>
            <person name="Roberts A."/>
            <person name="Saif S."/>
            <person name="Shea T."/>
            <person name="Sykes S."/>
            <person name="Wortman J."/>
            <person name="Nusbaum C."/>
            <person name="Birren B."/>
        </authorList>
    </citation>
    <scope>NUCLEOTIDE SEQUENCE [LARGE SCALE GENOMIC DNA]</scope>
    <source>
        <strain evidence="2">CBS 10118</strain>
    </source>
</reference>
<evidence type="ECO:0000313" key="4">
    <source>
        <dbReference type="Proteomes" id="UP000092730"/>
    </source>
</evidence>
<keyword evidence="4" id="KW-1185">Reference proteome</keyword>
<protein>
    <submittedName>
        <fullName evidence="2">Uncharacterized protein</fullName>
    </submittedName>
</protein>
<gene>
    <name evidence="2" type="ORF">I302_06172</name>
    <name evidence="3" type="ORF">I302_106566</name>
</gene>
<name>A0A1B9G117_9TREE</name>
<organism evidence="2">
    <name type="scientific">Kwoniella bestiolae CBS 10118</name>
    <dbReference type="NCBI Taxonomy" id="1296100"/>
    <lineage>
        <taxon>Eukaryota</taxon>
        <taxon>Fungi</taxon>
        <taxon>Dikarya</taxon>
        <taxon>Basidiomycota</taxon>
        <taxon>Agaricomycotina</taxon>
        <taxon>Tremellomycetes</taxon>
        <taxon>Tremellales</taxon>
        <taxon>Cryptococcaceae</taxon>
        <taxon>Kwoniella</taxon>
    </lineage>
</organism>
<dbReference type="VEuPathDB" id="FungiDB:I302_06172"/>
<accession>A0A1B9G117</accession>
<sequence length="279" mass="31502">MSSPSTVAPKTHDLPSRRIDLRKQSNIVHEDVEEIFRVGPGEGVSGESRDPPGRRLNTSALKAACREADSSPYFRRVAGDLMMESEISETKQRMSALTWGSLTQAWKALTEEEQNQPQNVEHYDKQLRTQGLKFANIHIGMRDMSAMTTTGRPDGAVTLTDAGRKAHLFESMRRVRHSTYDTVPKGFNVPQLSLARCIPEDMRPDLQRFSTDMSNKQHFLIFSGRTGFDEDTRAAELYHKWAQQTSQDPVREETTTFEVDDPASSDEDLCSGLKKCFKC</sequence>
<feature type="region of interest" description="Disordered" evidence="1">
    <location>
        <begin position="1"/>
        <end position="22"/>
    </location>
</feature>
<dbReference type="EMBL" id="CP144545">
    <property type="protein sequence ID" value="WVW84532.1"/>
    <property type="molecule type" value="Genomic_DNA"/>
</dbReference>
<feature type="compositionally biased region" description="Basic and acidic residues" evidence="1">
    <location>
        <begin position="10"/>
        <end position="22"/>
    </location>
</feature>
<dbReference type="AlphaFoldDB" id="A0A1B9G117"/>
<dbReference type="GeneID" id="30210571"/>
<evidence type="ECO:0000313" key="3">
    <source>
        <dbReference type="EMBL" id="WVW84532.1"/>
    </source>
</evidence>
<dbReference type="RefSeq" id="XP_019045781.1">
    <property type="nucleotide sequence ID" value="XM_019192784.1"/>
</dbReference>
<dbReference type="Proteomes" id="UP000092730">
    <property type="component" value="Chromosome 5"/>
</dbReference>
<dbReference type="EMBL" id="KI894022">
    <property type="protein sequence ID" value="OCF24711.1"/>
    <property type="molecule type" value="Genomic_DNA"/>
</dbReference>
<reference evidence="2" key="3">
    <citation type="submission" date="2014-01" db="EMBL/GenBank/DDBJ databases">
        <title>Evolution of pathogenesis and genome organization in the Tremellales.</title>
        <authorList>
            <person name="Cuomo C."/>
            <person name="Litvintseva A."/>
            <person name="Heitman J."/>
            <person name="Chen Y."/>
            <person name="Sun S."/>
            <person name="Springer D."/>
            <person name="Dromer F."/>
            <person name="Young S."/>
            <person name="Zeng Q."/>
            <person name="Chapman S."/>
            <person name="Gujja S."/>
            <person name="Saif S."/>
            <person name="Birren B."/>
        </authorList>
    </citation>
    <scope>NUCLEOTIDE SEQUENCE</scope>
    <source>
        <strain evidence="2">CBS 10118</strain>
    </source>
</reference>
<evidence type="ECO:0000313" key="2">
    <source>
        <dbReference type="EMBL" id="OCF24711.1"/>
    </source>
</evidence>
<reference evidence="3" key="2">
    <citation type="submission" date="2013-07" db="EMBL/GenBank/DDBJ databases">
        <authorList>
            <consortium name="The Broad Institute Genome Sequencing Platform"/>
            <person name="Cuomo C."/>
            <person name="Litvintseva A."/>
            <person name="Chen Y."/>
            <person name="Heitman J."/>
            <person name="Sun S."/>
            <person name="Springer D."/>
            <person name="Dromer F."/>
            <person name="Young S.K."/>
            <person name="Zeng Q."/>
            <person name="Gargeya S."/>
            <person name="Fitzgerald M."/>
            <person name="Abouelleil A."/>
            <person name="Alvarado L."/>
            <person name="Berlin A.M."/>
            <person name="Chapman S.B."/>
            <person name="Dewar J."/>
            <person name="Goldberg J."/>
            <person name="Griggs A."/>
            <person name="Gujja S."/>
            <person name="Hansen M."/>
            <person name="Howarth C."/>
            <person name="Imamovic A."/>
            <person name="Larimer J."/>
            <person name="McCowan C."/>
            <person name="Murphy C."/>
            <person name="Pearson M."/>
            <person name="Priest M."/>
            <person name="Roberts A."/>
            <person name="Saif S."/>
            <person name="Shea T."/>
            <person name="Sykes S."/>
            <person name="Wortman J."/>
            <person name="Nusbaum C."/>
            <person name="Birren B."/>
        </authorList>
    </citation>
    <scope>NUCLEOTIDE SEQUENCE</scope>
    <source>
        <strain evidence="3">CBS 10118</strain>
    </source>
</reference>